<feature type="domain" description="Protein kinase" evidence="2">
    <location>
        <begin position="571"/>
        <end position="841"/>
    </location>
</feature>
<dbReference type="InterPro" id="IPR001245">
    <property type="entry name" value="Ser-Thr/Tyr_kinase_cat_dom"/>
</dbReference>
<evidence type="ECO:0000313" key="4">
    <source>
        <dbReference type="Proteomes" id="UP000022910"/>
    </source>
</evidence>
<dbReference type="InterPro" id="IPR000719">
    <property type="entry name" value="Prot_kinase_dom"/>
</dbReference>
<dbReference type="OrthoDB" id="2412683at2759"/>
<keyword evidence="1" id="KW-0547">Nucleotide-binding</keyword>
<sequence length="914" mass="106994">MSSHDDFVCEYCGNLYTRRNDKWCKPCKIDNLRHNFKKWTSGNEKIDEFIQEMQLKINKYDDILVEWIPYNQFNNIKELGKDDFTTLYSAIWMDGPIEYGYDEKKGKRIPNKKVSLKCLYNSQNNINEFLNEAKLYVIKHSFNGIFIIYGITQNPDTKDYIIVLEDGHYCEYCGVLGLYTCSLCHFKNNFTNWISSGNKIIDDFIQKMQLLICNGTDCIIEWVPYNRFNDIKQIGKNDDSTLYSAIWMDGPLKYDYRDKKNYERVSNYKVALKCLNNSQNITNEILNEVYEVKSYNNVDIEDMHQLLKIYGITQNPDTKNYIIVLQDGYCEKCGEKYTDKQYDWCEPCQINNLKQNFASWTSGNEKIDEFIQEIQLNLYNNALRSYYIFGDKYLFEWIPYNQFNNIKEIGKDDFTTLYSATWMDGPLKCDLYREIKWKRAPNEEVTLKYLYNSQNVTNEFLNKIKLYSYSGDNSVDNFNNGIYGISQNPNTKDYIMVVFQYNYCENCGDIYTYYVDRARKWCKICQVNKLKENFTNWTSGNEKIDNIIQELQSKINKYDDIIVEWIPYNQFKYIKNIGKGGFATVYSAIWMDGPSYVRGERIPKQVALKCLHNSQNVANEFLNEVKKYSIHNDHILHIYGISQNPDTKDYIMIFQYANGGKLDDYIGNHVADWSWEERLKALNNIIKGLRKIHENKMVHRDFHTGNILSSFNGYNGYSNPDSNICISDMGLCGEVSNINEKNIYGVMPFVAPEVLKGKPYTQTADIYSFGMIMYFIMTAKQPFADCAHDSILAVKICSGTRPDINELEAPKCYIDLMKRCWDSNPENRPNAIEIEELIGFFRKSTCAIRYSEIKGQFEKADEYIKANPSSIRRNQLTTHPQACYTSQLLNPFTKDLSKIDVAYSNSVEVIDFTK</sequence>
<dbReference type="HOGENOM" id="CLU_000288_7_8_1"/>
<comment type="caution">
    <text evidence="3">The sequence shown here is derived from an EMBL/GenBank/DDBJ whole genome shotgun (WGS) entry which is preliminary data.</text>
</comment>
<evidence type="ECO:0000256" key="1">
    <source>
        <dbReference type="PROSITE-ProRule" id="PRU10141"/>
    </source>
</evidence>
<dbReference type="InterPro" id="IPR011009">
    <property type="entry name" value="Kinase-like_dom_sf"/>
</dbReference>
<feature type="binding site" evidence="1">
    <location>
        <position position="609"/>
    </location>
    <ligand>
        <name>ATP</name>
        <dbReference type="ChEBI" id="CHEBI:30616"/>
    </ligand>
</feature>
<dbReference type="Gene3D" id="1.10.510.10">
    <property type="entry name" value="Transferase(Phosphotransferase) domain 1"/>
    <property type="match status" value="1"/>
</dbReference>
<organism evidence="3 4">
    <name type="scientific">Rhizophagus irregularis (strain DAOM 197198w)</name>
    <name type="common">Glomus intraradices</name>
    <dbReference type="NCBI Taxonomy" id="1432141"/>
    <lineage>
        <taxon>Eukaryota</taxon>
        <taxon>Fungi</taxon>
        <taxon>Fungi incertae sedis</taxon>
        <taxon>Mucoromycota</taxon>
        <taxon>Glomeromycotina</taxon>
        <taxon>Glomeromycetes</taxon>
        <taxon>Glomerales</taxon>
        <taxon>Glomeraceae</taxon>
        <taxon>Rhizophagus</taxon>
    </lineage>
</organism>
<dbReference type="Pfam" id="PF07714">
    <property type="entry name" value="PK_Tyr_Ser-Thr"/>
    <property type="match status" value="1"/>
</dbReference>
<name>A0A015LDE7_RHIIW</name>
<dbReference type="SUPFAM" id="SSF56112">
    <property type="entry name" value="Protein kinase-like (PK-like)"/>
    <property type="match status" value="1"/>
</dbReference>
<dbReference type="PANTHER" id="PTHR44329">
    <property type="entry name" value="SERINE/THREONINE-PROTEIN KINASE TNNI3K-RELATED"/>
    <property type="match status" value="1"/>
</dbReference>
<dbReference type="EMBL" id="JEMT01016573">
    <property type="protein sequence ID" value="EXX70551.1"/>
    <property type="molecule type" value="Genomic_DNA"/>
</dbReference>
<reference evidence="3 4" key="1">
    <citation type="submission" date="2014-02" db="EMBL/GenBank/DDBJ databases">
        <title>Single nucleus genome sequencing reveals high similarity among nuclei of an endomycorrhizal fungus.</title>
        <authorList>
            <person name="Lin K."/>
            <person name="Geurts R."/>
            <person name="Zhang Z."/>
            <person name="Limpens E."/>
            <person name="Saunders D.G."/>
            <person name="Mu D."/>
            <person name="Pang E."/>
            <person name="Cao H."/>
            <person name="Cha H."/>
            <person name="Lin T."/>
            <person name="Zhou Q."/>
            <person name="Shang Y."/>
            <person name="Li Y."/>
            <person name="Ivanov S."/>
            <person name="Sharma T."/>
            <person name="Velzen R.V."/>
            <person name="Ruijter N.D."/>
            <person name="Aanen D.K."/>
            <person name="Win J."/>
            <person name="Kamoun S."/>
            <person name="Bisseling T."/>
            <person name="Huang S."/>
        </authorList>
    </citation>
    <scope>NUCLEOTIDE SEQUENCE [LARGE SCALE GENOMIC DNA]</scope>
    <source>
        <strain evidence="4">DAOM197198w</strain>
    </source>
</reference>
<accession>A0A015LDE7</accession>
<dbReference type="InterPro" id="IPR051681">
    <property type="entry name" value="Ser/Thr_Kinases-Pseudokinases"/>
</dbReference>
<dbReference type="PROSITE" id="PS00107">
    <property type="entry name" value="PROTEIN_KINASE_ATP"/>
    <property type="match status" value="1"/>
</dbReference>
<keyword evidence="1" id="KW-0067">ATP-binding</keyword>
<dbReference type="PROSITE" id="PS50011">
    <property type="entry name" value="PROTEIN_KINASE_DOM"/>
    <property type="match status" value="1"/>
</dbReference>
<protein>
    <submittedName>
        <fullName evidence="3">Kin2p</fullName>
    </submittedName>
</protein>
<dbReference type="GO" id="GO:0004674">
    <property type="term" value="F:protein serine/threonine kinase activity"/>
    <property type="evidence" value="ECO:0007669"/>
    <property type="project" value="TreeGrafter"/>
</dbReference>
<dbReference type="InterPro" id="IPR017441">
    <property type="entry name" value="Protein_kinase_ATP_BS"/>
</dbReference>
<evidence type="ECO:0000313" key="3">
    <source>
        <dbReference type="EMBL" id="EXX70551.1"/>
    </source>
</evidence>
<dbReference type="Proteomes" id="UP000022910">
    <property type="component" value="Unassembled WGS sequence"/>
</dbReference>
<keyword evidence="4" id="KW-1185">Reference proteome</keyword>
<dbReference type="AlphaFoldDB" id="A0A015LDE7"/>
<evidence type="ECO:0000259" key="2">
    <source>
        <dbReference type="PROSITE" id="PS50011"/>
    </source>
</evidence>
<dbReference type="GO" id="GO:0005524">
    <property type="term" value="F:ATP binding"/>
    <property type="evidence" value="ECO:0007669"/>
    <property type="project" value="UniProtKB-UniRule"/>
</dbReference>
<gene>
    <name evidence="3" type="ORF">RirG_086430</name>
</gene>
<proteinExistence type="predicted"/>